<evidence type="ECO:0000256" key="2">
    <source>
        <dbReference type="ARBA" id="ARBA00005417"/>
    </source>
</evidence>
<dbReference type="SUPFAM" id="SSF52540">
    <property type="entry name" value="P-loop containing nucleoside triphosphate hydrolases"/>
    <property type="match status" value="1"/>
</dbReference>
<feature type="domain" description="ABC transporter" evidence="9">
    <location>
        <begin position="2"/>
        <end position="239"/>
    </location>
</feature>
<comment type="caution">
    <text evidence="10">The sequence shown here is derived from an EMBL/GenBank/DDBJ whole genome shotgun (WGS) entry which is preliminary data.</text>
</comment>
<reference evidence="10 11" key="1">
    <citation type="submission" date="2024-09" db="EMBL/GenBank/DDBJ databases">
        <authorList>
            <person name="Sun Q."/>
            <person name="Mori K."/>
        </authorList>
    </citation>
    <scope>NUCLEOTIDE SEQUENCE [LARGE SCALE GENOMIC DNA]</scope>
    <source>
        <strain evidence="10 11">CCM 8545</strain>
    </source>
</reference>
<protein>
    <submittedName>
        <fullName evidence="10">Amino acid ABC transporter ATP-binding protein</fullName>
    </submittedName>
</protein>
<evidence type="ECO:0000256" key="8">
    <source>
        <dbReference type="ARBA" id="ARBA00023136"/>
    </source>
</evidence>
<name>A0ABV6CAW6_9GAMM</name>
<organism evidence="10 11">
    <name type="scientific">Thorsellia kenyensis</name>
    <dbReference type="NCBI Taxonomy" id="1549888"/>
    <lineage>
        <taxon>Bacteria</taxon>
        <taxon>Pseudomonadati</taxon>
        <taxon>Pseudomonadota</taxon>
        <taxon>Gammaproteobacteria</taxon>
        <taxon>Enterobacterales</taxon>
        <taxon>Thorselliaceae</taxon>
        <taxon>Thorsellia</taxon>
    </lineage>
</organism>
<dbReference type="EMBL" id="JBHLXE010000092">
    <property type="protein sequence ID" value="MFC0180125.1"/>
    <property type="molecule type" value="Genomic_DNA"/>
</dbReference>
<dbReference type="PROSITE" id="PS50893">
    <property type="entry name" value="ABC_TRANSPORTER_2"/>
    <property type="match status" value="1"/>
</dbReference>
<dbReference type="InterPro" id="IPR027417">
    <property type="entry name" value="P-loop_NTPase"/>
</dbReference>
<evidence type="ECO:0000259" key="9">
    <source>
        <dbReference type="PROSITE" id="PS50893"/>
    </source>
</evidence>
<dbReference type="PANTHER" id="PTHR43166:SF9">
    <property type="entry name" value="GLUTAMATE_ASPARTATE IMPORT ATP-BINDING PROTEIN GLTL"/>
    <property type="match status" value="1"/>
</dbReference>
<sequence length="250" mass="28055">MITIHSLNKSFGSEHILKNISLNIKEGETVSILGPSGAGKSTLIRCLNFLENATSGYLTINNIEIDLTQADNKQKNAIRQCTGMVFQSFNLFSHLTALENIMLGLIKVKKLPKLEAKNKALKYLSLVGLADKADAYPARLSGGQQQRIGIARALALEPKILLMDEPTSALDPELVQEVLILIKEIAKENITLLVVTHEINFARQIADKIIFMEKGEVVAFEETEHFFAQHRSERIRQFFQNYNEDPLCYI</sequence>
<dbReference type="InterPro" id="IPR050086">
    <property type="entry name" value="MetN_ABC_transporter-like"/>
</dbReference>
<dbReference type="InterPro" id="IPR017871">
    <property type="entry name" value="ABC_transporter-like_CS"/>
</dbReference>
<dbReference type="GO" id="GO:0005524">
    <property type="term" value="F:ATP binding"/>
    <property type="evidence" value="ECO:0007669"/>
    <property type="project" value="UniProtKB-KW"/>
</dbReference>
<dbReference type="InterPro" id="IPR003439">
    <property type="entry name" value="ABC_transporter-like_ATP-bd"/>
</dbReference>
<accession>A0ABV6CAW6</accession>
<keyword evidence="5" id="KW-0547">Nucleotide-binding</keyword>
<dbReference type="RefSeq" id="WP_385877241.1">
    <property type="nucleotide sequence ID" value="NZ_JBHLXE010000092.1"/>
</dbReference>
<dbReference type="PROSITE" id="PS00211">
    <property type="entry name" value="ABC_TRANSPORTER_1"/>
    <property type="match status" value="1"/>
</dbReference>
<dbReference type="SMART" id="SM00382">
    <property type="entry name" value="AAA"/>
    <property type="match status" value="1"/>
</dbReference>
<keyword evidence="3" id="KW-0813">Transport</keyword>
<dbReference type="Gene3D" id="3.40.50.300">
    <property type="entry name" value="P-loop containing nucleotide triphosphate hydrolases"/>
    <property type="match status" value="1"/>
</dbReference>
<dbReference type="Pfam" id="PF00005">
    <property type="entry name" value="ABC_tran"/>
    <property type="match status" value="1"/>
</dbReference>
<keyword evidence="8" id="KW-0472">Membrane</keyword>
<evidence type="ECO:0000256" key="4">
    <source>
        <dbReference type="ARBA" id="ARBA00022475"/>
    </source>
</evidence>
<comment type="subcellular location">
    <subcellularLocation>
        <location evidence="1">Cell inner membrane</location>
        <topology evidence="1">Peripheral membrane protein</topology>
    </subcellularLocation>
</comment>
<keyword evidence="4" id="KW-1003">Cell membrane</keyword>
<dbReference type="CDD" id="cd03262">
    <property type="entry name" value="ABC_HisP_GlnQ"/>
    <property type="match status" value="1"/>
</dbReference>
<keyword evidence="7" id="KW-0029">Amino-acid transport</keyword>
<evidence type="ECO:0000256" key="3">
    <source>
        <dbReference type="ARBA" id="ARBA00022448"/>
    </source>
</evidence>
<evidence type="ECO:0000256" key="7">
    <source>
        <dbReference type="ARBA" id="ARBA00022970"/>
    </source>
</evidence>
<keyword evidence="11" id="KW-1185">Reference proteome</keyword>
<evidence type="ECO:0000313" key="11">
    <source>
        <dbReference type="Proteomes" id="UP001589758"/>
    </source>
</evidence>
<dbReference type="Proteomes" id="UP001589758">
    <property type="component" value="Unassembled WGS sequence"/>
</dbReference>
<dbReference type="InterPro" id="IPR030679">
    <property type="entry name" value="ABC_ATPase_HisP-typ"/>
</dbReference>
<dbReference type="InterPro" id="IPR003593">
    <property type="entry name" value="AAA+_ATPase"/>
</dbReference>
<keyword evidence="6 10" id="KW-0067">ATP-binding</keyword>
<dbReference type="PIRSF" id="PIRSF039085">
    <property type="entry name" value="ABC_ATPase_HisP"/>
    <property type="match status" value="1"/>
</dbReference>
<evidence type="ECO:0000256" key="1">
    <source>
        <dbReference type="ARBA" id="ARBA00004417"/>
    </source>
</evidence>
<comment type="similarity">
    <text evidence="2">Belongs to the ABC transporter superfamily.</text>
</comment>
<gene>
    <name evidence="10" type="ORF">ACFFIT_08535</name>
</gene>
<proteinExistence type="inferred from homology"/>
<dbReference type="PANTHER" id="PTHR43166">
    <property type="entry name" value="AMINO ACID IMPORT ATP-BINDING PROTEIN"/>
    <property type="match status" value="1"/>
</dbReference>
<evidence type="ECO:0000256" key="6">
    <source>
        <dbReference type="ARBA" id="ARBA00022840"/>
    </source>
</evidence>
<evidence type="ECO:0000256" key="5">
    <source>
        <dbReference type="ARBA" id="ARBA00022741"/>
    </source>
</evidence>
<evidence type="ECO:0000313" key="10">
    <source>
        <dbReference type="EMBL" id="MFC0180125.1"/>
    </source>
</evidence>